<evidence type="ECO:0000256" key="1">
    <source>
        <dbReference type="SAM" id="MobiDB-lite"/>
    </source>
</evidence>
<gene>
    <name evidence="2" type="ORF">MM415A02226_0002</name>
</gene>
<protein>
    <submittedName>
        <fullName evidence="2">Uncharacterized protein</fullName>
    </submittedName>
</protein>
<evidence type="ECO:0000313" key="2">
    <source>
        <dbReference type="EMBL" id="QJA73812.1"/>
    </source>
</evidence>
<dbReference type="AlphaFoldDB" id="A0A6M3JXQ2"/>
<name>A0A6M3JXQ2_9ZZZZ</name>
<dbReference type="EMBL" id="MT142055">
    <property type="protein sequence ID" value="QJA73812.1"/>
    <property type="molecule type" value="Genomic_DNA"/>
</dbReference>
<feature type="compositionally biased region" description="Polar residues" evidence="1">
    <location>
        <begin position="33"/>
        <end position="50"/>
    </location>
</feature>
<organism evidence="2">
    <name type="scientific">viral metagenome</name>
    <dbReference type="NCBI Taxonomy" id="1070528"/>
    <lineage>
        <taxon>unclassified sequences</taxon>
        <taxon>metagenomes</taxon>
        <taxon>organismal metagenomes</taxon>
    </lineage>
</organism>
<sequence>MPLLQAIALVMPNTPQGRSSAYKLTLDPKYLDTPNQPNQSETSKVENNNPGYGVSKGKKKQMVERTKTNYTSPLGFATEANVSKKTLLGQ</sequence>
<accession>A0A6M3JXQ2</accession>
<reference evidence="2" key="1">
    <citation type="submission" date="2020-03" db="EMBL/GenBank/DDBJ databases">
        <title>The deep terrestrial virosphere.</title>
        <authorList>
            <person name="Holmfeldt K."/>
            <person name="Nilsson E."/>
            <person name="Simone D."/>
            <person name="Lopez-Fernandez M."/>
            <person name="Wu X."/>
            <person name="de Brujin I."/>
            <person name="Lundin D."/>
            <person name="Andersson A."/>
            <person name="Bertilsson S."/>
            <person name="Dopson M."/>
        </authorList>
    </citation>
    <scope>NUCLEOTIDE SEQUENCE</scope>
    <source>
        <strain evidence="2">MM415A02226</strain>
    </source>
</reference>
<feature type="region of interest" description="Disordered" evidence="1">
    <location>
        <begin position="28"/>
        <end position="63"/>
    </location>
</feature>
<proteinExistence type="predicted"/>